<dbReference type="NCBIfam" id="NF035938">
    <property type="entry name" value="EboA_domain"/>
    <property type="match status" value="1"/>
</dbReference>
<evidence type="ECO:0000313" key="1">
    <source>
        <dbReference type="EMBL" id="ROQ20623.1"/>
    </source>
</evidence>
<proteinExistence type="predicted"/>
<sequence>MASEHSVHQLLEALLDEHLTESGRAFWAKAQGQVADGAQGQTFANLLAMASRHAKRQPLGLTDTELAAAEGALPGWSPRAWNRLELLRINLILARPDLAQASFAEEFEALFRFADEGETCALYRSLPLLPRGERFTWRAAEACRTNMLTVFEAVALDSPYPVTHFDDTAWHQLVIKALFLDCPLYRVSGLDQRLTPELTRMALDWAEERHSAGRHYHLGLWLCLGPHHPERVRQLLEQHWSEATTTEQQAMLLGAARAGQTQWLASVEPADPKVLPYWQNATAGRSEQAQFAPLFAERPSA</sequence>
<evidence type="ECO:0000313" key="2">
    <source>
        <dbReference type="Proteomes" id="UP000273643"/>
    </source>
</evidence>
<dbReference type="RefSeq" id="WP_123637744.1">
    <property type="nucleotide sequence ID" value="NZ_RJUK01000001.1"/>
</dbReference>
<accession>A0A3N1NWU1</accession>
<comment type="caution">
    <text evidence="1">The sequence shown here is derived from an EMBL/GenBank/DDBJ whole genome shotgun (WGS) entry which is preliminary data.</text>
</comment>
<dbReference type="AlphaFoldDB" id="A0A3N1NWU1"/>
<dbReference type="OrthoDB" id="325673at2"/>
<dbReference type="InterPro" id="IPR047715">
    <property type="entry name" value="EboA_dom"/>
</dbReference>
<keyword evidence="2" id="KW-1185">Reference proteome</keyword>
<gene>
    <name evidence="1" type="ORF">EDC38_1230</name>
</gene>
<name>A0A3N1NWU1_9GAMM</name>
<reference evidence="1 2" key="1">
    <citation type="submission" date="2018-11" db="EMBL/GenBank/DDBJ databases">
        <title>Genomic Encyclopedia of Type Strains, Phase IV (KMG-IV): sequencing the most valuable type-strain genomes for metagenomic binning, comparative biology and taxonomic classification.</title>
        <authorList>
            <person name="Goeker M."/>
        </authorList>
    </citation>
    <scope>NUCLEOTIDE SEQUENCE [LARGE SCALE GENOMIC DNA]</scope>
    <source>
        <strain evidence="1 2">DSM 16974</strain>
    </source>
</reference>
<protein>
    <submittedName>
        <fullName evidence="1">Uncharacterized protein</fullName>
    </submittedName>
</protein>
<dbReference type="EMBL" id="RJUK01000001">
    <property type="protein sequence ID" value="ROQ20623.1"/>
    <property type="molecule type" value="Genomic_DNA"/>
</dbReference>
<organism evidence="1 2">
    <name type="scientific">Marinimicrobium koreense</name>
    <dbReference type="NCBI Taxonomy" id="306545"/>
    <lineage>
        <taxon>Bacteria</taxon>
        <taxon>Pseudomonadati</taxon>
        <taxon>Pseudomonadota</taxon>
        <taxon>Gammaproteobacteria</taxon>
        <taxon>Cellvibrionales</taxon>
        <taxon>Cellvibrionaceae</taxon>
        <taxon>Marinimicrobium</taxon>
    </lineage>
</organism>
<dbReference type="Proteomes" id="UP000273643">
    <property type="component" value="Unassembled WGS sequence"/>
</dbReference>